<organism evidence="3 4">
    <name type="scientific">Coffea arabica</name>
    <name type="common">Arabian coffee</name>
    <dbReference type="NCBI Taxonomy" id="13443"/>
    <lineage>
        <taxon>Eukaryota</taxon>
        <taxon>Viridiplantae</taxon>
        <taxon>Streptophyta</taxon>
        <taxon>Embryophyta</taxon>
        <taxon>Tracheophyta</taxon>
        <taxon>Spermatophyta</taxon>
        <taxon>Magnoliopsida</taxon>
        <taxon>eudicotyledons</taxon>
        <taxon>Gunneridae</taxon>
        <taxon>Pentapetalae</taxon>
        <taxon>asterids</taxon>
        <taxon>lamiids</taxon>
        <taxon>Gentianales</taxon>
        <taxon>Rubiaceae</taxon>
        <taxon>Ixoroideae</taxon>
        <taxon>Gardenieae complex</taxon>
        <taxon>Bertiereae - Coffeeae clade</taxon>
        <taxon>Coffeeae</taxon>
        <taxon>Coffea</taxon>
    </lineage>
</organism>
<reference evidence="4" key="1">
    <citation type="submission" date="2025-08" db="UniProtKB">
        <authorList>
            <consortium name="RefSeq"/>
        </authorList>
    </citation>
    <scope>IDENTIFICATION</scope>
    <source>
        <tissue evidence="4">Leaves</tissue>
    </source>
</reference>
<feature type="region of interest" description="Disordered" evidence="1">
    <location>
        <begin position="1"/>
        <end position="25"/>
    </location>
</feature>
<gene>
    <name evidence="4" type="primary">LOC140009746</name>
</gene>
<sequence>MVEKSPDMLRTSPINSQYSNPGMTPSCESNLPIALHKAMQEEMLALEKNDTWDLVPLPSGDDVVGVQKFKSNLQANFQTKNLGYLQYFLGIEVVRSKYKIYLCQRKYVVDMLNEIGMLGCRLVDTLMDPNVKLVGDQSALLDDSRQYRILVGKLNYFTVTRPDISFAVSVVNQFLDTSRTSHWDAVIRILRYLKSAPEKGFLYQNHGHTNIEGYSDADWAGSVSDRRSTTGYCVFVGGNLVSWKSKKQTVVSKSSAESEYRAMNHTVCELVWLKSMLLEIGFEHKQPMNLVCDNQAVVHITSNQVFHERTKHIEVDCHFIREKLLDGVIKTSHVPSVDRLADLFTKSLGCSRVKYICNKLGAYDIYAST</sequence>
<accession>A0ABM4UY28</accession>
<evidence type="ECO:0000259" key="2">
    <source>
        <dbReference type="Pfam" id="PF07727"/>
    </source>
</evidence>
<dbReference type="PANTHER" id="PTHR11439">
    <property type="entry name" value="GAG-POL-RELATED RETROTRANSPOSON"/>
    <property type="match status" value="1"/>
</dbReference>
<name>A0ABM4UY28_COFAR</name>
<dbReference type="Pfam" id="PF07727">
    <property type="entry name" value="RVT_2"/>
    <property type="match status" value="1"/>
</dbReference>
<dbReference type="InterPro" id="IPR043502">
    <property type="entry name" value="DNA/RNA_pol_sf"/>
</dbReference>
<dbReference type="Proteomes" id="UP001652660">
    <property type="component" value="Chromosome 6e"/>
</dbReference>
<proteinExistence type="predicted"/>
<feature type="compositionally biased region" description="Polar residues" evidence="1">
    <location>
        <begin position="12"/>
        <end position="25"/>
    </location>
</feature>
<protein>
    <submittedName>
        <fullName evidence="4">Uncharacterized mitochondrial protein AtMg00810-like</fullName>
    </submittedName>
</protein>
<evidence type="ECO:0000313" key="3">
    <source>
        <dbReference type="Proteomes" id="UP001652660"/>
    </source>
</evidence>
<dbReference type="SUPFAM" id="SSF56672">
    <property type="entry name" value="DNA/RNA polymerases"/>
    <property type="match status" value="1"/>
</dbReference>
<dbReference type="RefSeq" id="XP_071912144.1">
    <property type="nucleotide sequence ID" value="XM_072056043.1"/>
</dbReference>
<dbReference type="GeneID" id="140009746"/>
<dbReference type="InterPro" id="IPR013103">
    <property type="entry name" value="RVT_2"/>
</dbReference>
<dbReference type="PANTHER" id="PTHR11439:SF484">
    <property type="entry name" value="REVERSE TRANSCRIPTASE TY1_COPIA-TYPE DOMAIN-CONTAINING PROTEIN"/>
    <property type="match status" value="1"/>
</dbReference>
<dbReference type="CDD" id="cd09272">
    <property type="entry name" value="RNase_HI_RT_Ty1"/>
    <property type="match status" value="1"/>
</dbReference>
<evidence type="ECO:0000313" key="4">
    <source>
        <dbReference type="RefSeq" id="XP_071912144.1"/>
    </source>
</evidence>
<evidence type="ECO:0000256" key="1">
    <source>
        <dbReference type="SAM" id="MobiDB-lite"/>
    </source>
</evidence>
<keyword evidence="3" id="KW-1185">Reference proteome</keyword>
<feature type="domain" description="Reverse transcriptase Ty1/copia-type" evidence="2">
    <location>
        <begin position="59"/>
        <end position="125"/>
    </location>
</feature>